<keyword evidence="3" id="KW-1185">Reference proteome</keyword>
<evidence type="ECO:0000313" key="2">
    <source>
        <dbReference type="EMBL" id="KAG8174737.1"/>
    </source>
</evidence>
<comment type="caution">
    <text evidence="2">The sequence shown here is derived from an EMBL/GenBank/DDBJ whole genome shotgun (WGS) entry which is preliminary data.</text>
</comment>
<accession>A0AAV6TSZ6</accession>
<sequence>MPNYCVPLRDLKALFNSDLTPHGKLITEKLTSLECFFDDHDKCQLSMGMRNVLVGEFIAPILDQFKPPGRSGSMGKVDNMVEVRKKEIEIGKLRASLSAIQSKVTVLEEELAKEREAIRKYLENGVALSKLWRK</sequence>
<keyword evidence="1" id="KW-0175">Coiled coil</keyword>
<dbReference type="Proteomes" id="UP000827092">
    <property type="component" value="Unassembled WGS sequence"/>
</dbReference>
<evidence type="ECO:0000313" key="3">
    <source>
        <dbReference type="Proteomes" id="UP000827092"/>
    </source>
</evidence>
<name>A0AAV6TSZ6_9ARAC</name>
<gene>
    <name evidence="2" type="ORF">JTE90_021287</name>
</gene>
<evidence type="ECO:0000256" key="1">
    <source>
        <dbReference type="SAM" id="Coils"/>
    </source>
</evidence>
<proteinExistence type="predicted"/>
<dbReference type="AlphaFoldDB" id="A0AAV6TSZ6"/>
<feature type="coiled-coil region" evidence="1">
    <location>
        <begin position="97"/>
        <end position="124"/>
    </location>
</feature>
<reference evidence="2 3" key="1">
    <citation type="journal article" date="2022" name="Nat. Ecol. Evol.">
        <title>A masculinizing supergene underlies an exaggerated male reproductive morph in a spider.</title>
        <authorList>
            <person name="Hendrickx F."/>
            <person name="De Corte Z."/>
            <person name="Sonet G."/>
            <person name="Van Belleghem S.M."/>
            <person name="Kostlbacher S."/>
            <person name="Vangestel C."/>
        </authorList>
    </citation>
    <scope>NUCLEOTIDE SEQUENCE [LARGE SCALE GENOMIC DNA]</scope>
    <source>
        <strain evidence="2">W744_W776</strain>
    </source>
</reference>
<protein>
    <submittedName>
        <fullName evidence="2">Uncharacterized protein</fullName>
    </submittedName>
</protein>
<dbReference type="EMBL" id="JAFNEN010001157">
    <property type="protein sequence ID" value="KAG8174737.1"/>
    <property type="molecule type" value="Genomic_DNA"/>
</dbReference>
<organism evidence="2 3">
    <name type="scientific">Oedothorax gibbosus</name>
    <dbReference type="NCBI Taxonomy" id="931172"/>
    <lineage>
        <taxon>Eukaryota</taxon>
        <taxon>Metazoa</taxon>
        <taxon>Ecdysozoa</taxon>
        <taxon>Arthropoda</taxon>
        <taxon>Chelicerata</taxon>
        <taxon>Arachnida</taxon>
        <taxon>Araneae</taxon>
        <taxon>Araneomorphae</taxon>
        <taxon>Entelegynae</taxon>
        <taxon>Araneoidea</taxon>
        <taxon>Linyphiidae</taxon>
        <taxon>Erigoninae</taxon>
        <taxon>Oedothorax</taxon>
    </lineage>
</organism>